<dbReference type="EMBL" id="CP092864">
    <property type="protein sequence ID" value="UYV63901.1"/>
    <property type="molecule type" value="Genomic_DNA"/>
</dbReference>
<name>A0ABY6K6I1_9ARAC</name>
<reference evidence="1 2" key="1">
    <citation type="submission" date="2022-01" db="EMBL/GenBank/DDBJ databases">
        <title>A chromosomal length assembly of Cordylochernes scorpioides.</title>
        <authorList>
            <person name="Zeh D."/>
            <person name="Zeh J."/>
        </authorList>
    </citation>
    <scope>NUCLEOTIDE SEQUENCE [LARGE SCALE GENOMIC DNA]</scope>
    <source>
        <strain evidence="1">IN4F17</strain>
        <tissue evidence="1">Whole Body</tissue>
    </source>
</reference>
<accession>A0ABY6K6I1</accession>
<sequence>MKDMSFLQQVKMDRKDRLIFGMLDDTLRERLLKERDLDLGVEHWKCVEYMKLQKIKLKISVIVKVQMLIL</sequence>
<proteinExistence type="predicted"/>
<evidence type="ECO:0000313" key="2">
    <source>
        <dbReference type="Proteomes" id="UP001235939"/>
    </source>
</evidence>
<organism evidence="1 2">
    <name type="scientific">Cordylochernes scorpioides</name>
    <dbReference type="NCBI Taxonomy" id="51811"/>
    <lineage>
        <taxon>Eukaryota</taxon>
        <taxon>Metazoa</taxon>
        <taxon>Ecdysozoa</taxon>
        <taxon>Arthropoda</taxon>
        <taxon>Chelicerata</taxon>
        <taxon>Arachnida</taxon>
        <taxon>Pseudoscorpiones</taxon>
        <taxon>Cheliferoidea</taxon>
        <taxon>Chernetidae</taxon>
        <taxon>Cordylochernes</taxon>
    </lineage>
</organism>
<keyword evidence="2" id="KW-1185">Reference proteome</keyword>
<dbReference type="Proteomes" id="UP001235939">
    <property type="component" value="Chromosome 02"/>
</dbReference>
<protein>
    <submittedName>
        <fullName evidence="1">Uncharacterized protein</fullName>
    </submittedName>
</protein>
<evidence type="ECO:0000313" key="1">
    <source>
        <dbReference type="EMBL" id="UYV63901.1"/>
    </source>
</evidence>
<gene>
    <name evidence="1" type="ORF">LAZ67_2005921</name>
</gene>